<comment type="pathway">
    <text evidence="2">Plant hormone metabolism; auxin biosynthesis.</text>
</comment>
<keyword evidence="7" id="KW-0073">Auxin biosynthesis</keyword>
<reference evidence="10 11" key="1">
    <citation type="journal article" date="2021" name="Int. J. Syst. Evol. Microbiol.">
        <title>Steroidobacter gossypii sp. nov., isolated from soil of cotton cropping field.</title>
        <authorList>
            <person name="Huang R."/>
            <person name="Yang S."/>
            <person name="Zhen C."/>
            <person name="Liu W."/>
        </authorList>
    </citation>
    <scope>NUCLEOTIDE SEQUENCE [LARGE SCALE GENOMIC DNA]</scope>
    <source>
        <strain evidence="10 11">S1-65</strain>
    </source>
</reference>
<dbReference type="EMBL" id="JAEVLS010000004">
    <property type="protein sequence ID" value="MBM0106991.1"/>
    <property type="molecule type" value="Genomic_DNA"/>
</dbReference>
<evidence type="ECO:0000256" key="4">
    <source>
        <dbReference type="ARBA" id="ARBA00012535"/>
    </source>
</evidence>
<dbReference type="InterPro" id="IPR001613">
    <property type="entry name" value="Flavin_amine_oxidase"/>
</dbReference>
<dbReference type="Pfam" id="PF01593">
    <property type="entry name" value="Amino_oxidase"/>
    <property type="match status" value="1"/>
</dbReference>
<proteinExistence type="inferred from homology"/>
<name>A0ABS1X180_9GAMM</name>
<comment type="caution">
    <text evidence="10">The sequence shown here is derived from an EMBL/GenBank/DDBJ whole genome shotgun (WGS) entry which is preliminary data.</text>
</comment>
<evidence type="ECO:0000256" key="8">
    <source>
        <dbReference type="ARBA" id="ARBA00047321"/>
    </source>
</evidence>
<protein>
    <recommendedName>
        <fullName evidence="5">Tryptophan 2-monooxygenase</fullName>
        <ecNumber evidence="4">1.13.12.3</ecNumber>
    </recommendedName>
</protein>
<evidence type="ECO:0000313" key="11">
    <source>
        <dbReference type="Proteomes" id="UP000661077"/>
    </source>
</evidence>
<sequence>MTKSVDAYDVIVVGAGAAGLAAAAQLSRNGKSVCILEARDRVGGRILTVRPRGAAIPLELGAEFIHGESPCVFEQLRLAGDVAIDAAQTRHRAPQPGRLKQSEDLFETMKQRLQRIPKPRADLPFAEFLDKHRRQLSPTVRSFATMLVEGFDAADPMRASAIEILKEWGGGSAADAPTFRPQRGYGALMDSLAGSLDPAKACVQLDSIVNEIRWRRGEVNVSFTRHGEPGQVRASQAVVTLPLAVMQLPALAPGSVLFTPSLPRKQLPLSRLLMGPVVKLVLCFSRPFWAEIEDGKHRDVAFFHAQGAPFPTFWSTLPVRSPVLVAWSGGPKALHLVGRSTDEVLRPALQSIAEIFGKRRDYRRMLEGVYWHDWQSDPYSCGAYSYAGVGAGPARRQLARSVEQTLFFAGEALDEEESSSVGGALNTGQRAALELLQSS</sequence>
<keyword evidence="6" id="KW-0560">Oxidoreductase</keyword>
<dbReference type="PANTHER" id="PTHR10742:SF410">
    <property type="entry name" value="LYSINE-SPECIFIC HISTONE DEMETHYLASE 2"/>
    <property type="match status" value="1"/>
</dbReference>
<evidence type="ECO:0000256" key="5">
    <source>
        <dbReference type="ARBA" id="ARBA00017871"/>
    </source>
</evidence>
<keyword evidence="11" id="KW-1185">Reference proteome</keyword>
<organism evidence="10 11">
    <name type="scientific">Steroidobacter gossypii</name>
    <dbReference type="NCBI Taxonomy" id="2805490"/>
    <lineage>
        <taxon>Bacteria</taxon>
        <taxon>Pseudomonadati</taxon>
        <taxon>Pseudomonadota</taxon>
        <taxon>Gammaproteobacteria</taxon>
        <taxon>Steroidobacterales</taxon>
        <taxon>Steroidobacteraceae</taxon>
        <taxon>Steroidobacter</taxon>
    </lineage>
</organism>
<dbReference type="PANTHER" id="PTHR10742">
    <property type="entry name" value="FLAVIN MONOAMINE OXIDASE"/>
    <property type="match status" value="1"/>
</dbReference>
<evidence type="ECO:0000256" key="1">
    <source>
        <dbReference type="ARBA" id="ARBA00001974"/>
    </source>
</evidence>
<evidence type="ECO:0000313" key="10">
    <source>
        <dbReference type="EMBL" id="MBM0106991.1"/>
    </source>
</evidence>
<evidence type="ECO:0000256" key="3">
    <source>
        <dbReference type="ARBA" id="ARBA00005833"/>
    </source>
</evidence>
<dbReference type="SUPFAM" id="SSF51905">
    <property type="entry name" value="FAD/NAD(P)-binding domain"/>
    <property type="match status" value="1"/>
</dbReference>
<evidence type="ECO:0000256" key="2">
    <source>
        <dbReference type="ARBA" id="ARBA00004814"/>
    </source>
</evidence>
<dbReference type="InterPro" id="IPR050281">
    <property type="entry name" value="Flavin_monoamine_oxidase"/>
</dbReference>
<dbReference type="EC" id="1.13.12.3" evidence="4"/>
<accession>A0ABS1X180</accession>
<evidence type="ECO:0000256" key="6">
    <source>
        <dbReference type="ARBA" id="ARBA00023002"/>
    </source>
</evidence>
<dbReference type="PRINTS" id="PR00757">
    <property type="entry name" value="AMINEOXDASEF"/>
</dbReference>
<comment type="cofactor">
    <cofactor evidence="1">
        <name>FAD</name>
        <dbReference type="ChEBI" id="CHEBI:57692"/>
    </cofactor>
</comment>
<comment type="similarity">
    <text evidence="3">Belongs to the tryptophan 2-monooxygenase family.</text>
</comment>
<comment type="catalytic activity">
    <reaction evidence="8">
        <text>L-tryptophan + O2 = indole-3-acetamide + CO2 + H2O</text>
        <dbReference type="Rhea" id="RHEA:16165"/>
        <dbReference type="ChEBI" id="CHEBI:15377"/>
        <dbReference type="ChEBI" id="CHEBI:15379"/>
        <dbReference type="ChEBI" id="CHEBI:16031"/>
        <dbReference type="ChEBI" id="CHEBI:16526"/>
        <dbReference type="ChEBI" id="CHEBI:57912"/>
        <dbReference type="EC" id="1.13.12.3"/>
    </reaction>
</comment>
<dbReference type="SUPFAM" id="SSF54373">
    <property type="entry name" value="FAD-linked reductases, C-terminal domain"/>
    <property type="match status" value="1"/>
</dbReference>
<dbReference type="InterPro" id="IPR002937">
    <property type="entry name" value="Amino_oxidase"/>
</dbReference>
<gene>
    <name evidence="10" type="ORF">JM946_19820</name>
</gene>
<evidence type="ECO:0000256" key="7">
    <source>
        <dbReference type="ARBA" id="ARBA00023070"/>
    </source>
</evidence>
<dbReference type="Gene3D" id="3.50.50.60">
    <property type="entry name" value="FAD/NAD(P)-binding domain"/>
    <property type="match status" value="1"/>
</dbReference>
<dbReference type="Proteomes" id="UP000661077">
    <property type="component" value="Unassembled WGS sequence"/>
</dbReference>
<evidence type="ECO:0000259" key="9">
    <source>
        <dbReference type="Pfam" id="PF01593"/>
    </source>
</evidence>
<dbReference type="RefSeq" id="WP_203169101.1">
    <property type="nucleotide sequence ID" value="NZ_JAEVLS010000004.1"/>
</dbReference>
<dbReference type="InterPro" id="IPR036188">
    <property type="entry name" value="FAD/NAD-bd_sf"/>
</dbReference>
<feature type="domain" description="Amine oxidase" evidence="9">
    <location>
        <begin position="18"/>
        <end position="435"/>
    </location>
</feature>